<dbReference type="Pfam" id="PF12802">
    <property type="entry name" value="MarR_2"/>
    <property type="match status" value="1"/>
</dbReference>
<accession>A0A142VDJ5</accession>
<dbReference type="PATRIC" id="fig|61435.8.peg.1442"/>
<dbReference type="InterPro" id="IPR000835">
    <property type="entry name" value="HTH_MarR-typ"/>
</dbReference>
<evidence type="ECO:0000313" key="1">
    <source>
        <dbReference type="EMBL" id="AMU87275.1"/>
    </source>
</evidence>
<dbReference type="PROSITE" id="PS50995">
    <property type="entry name" value="HTH_MARR_2"/>
    <property type="match status" value="1"/>
</dbReference>
<organism evidence="1 2">
    <name type="scientific">Dehalococcoides mccartyi</name>
    <dbReference type="NCBI Taxonomy" id="61435"/>
    <lineage>
        <taxon>Bacteria</taxon>
        <taxon>Bacillati</taxon>
        <taxon>Chloroflexota</taxon>
        <taxon>Dehalococcoidia</taxon>
        <taxon>Dehalococcoidales</taxon>
        <taxon>Dehalococcoidaceae</taxon>
        <taxon>Dehalococcoides</taxon>
    </lineage>
</organism>
<gene>
    <name evidence="1" type="ORF">Dm11a5_1449</name>
</gene>
<sequence length="168" mass="19368">MSPKSTIESNWYLKVLLFQSHHLLSKLWTRELRKSKITLEKFAILHEISNFNGNPTPHAIAKATVYEPAAVSAIIGRLEKDGFITKHKDLKQKNMVRIEITQQGRDVFTRASRDVVQLNQTLLSVLPNEEKDYIIHSLSIFRDHLLPLAFDKSKKLTNYKSTSKKQVD</sequence>
<dbReference type="EMBL" id="CP011127">
    <property type="protein sequence ID" value="AMU87275.1"/>
    <property type="molecule type" value="Genomic_DNA"/>
</dbReference>
<dbReference type="SMART" id="SM00347">
    <property type="entry name" value="HTH_MARR"/>
    <property type="match status" value="1"/>
</dbReference>
<dbReference type="Gene3D" id="1.10.10.10">
    <property type="entry name" value="Winged helix-like DNA-binding domain superfamily/Winged helix DNA-binding domain"/>
    <property type="match status" value="1"/>
</dbReference>
<dbReference type="PANTHER" id="PTHR33164:SF43">
    <property type="entry name" value="HTH-TYPE TRANSCRIPTIONAL REPRESSOR YETL"/>
    <property type="match status" value="1"/>
</dbReference>
<dbReference type="InterPro" id="IPR036390">
    <property type="entry name" value="WH_DNA-bd_sf"/>
</dbReference>
<dbReference type="RefSeq" id="WP_011309937.1">
    <property type="nucleotide sequence ID" value="NZ_AP024514.1"/>
</dbReference>
<dbReference type="OMA" id="PPEVHLW"/>
<dbReference type="OrthoDB" id="166049at2"/>
<evidence type="ECO:0000313" key="2">
    <source>
        <dbReference type="Proteomes" id="UP000076394"/>
    </source>
</evidence>
<dbReference type="InterPro" id="IPR036388">
    <property type="entry name" value="WH-like_DNA-bd_sf"/>
</dbReference>
<dbReference type="SUPFAM" id="SSF46785">
    <property type="entry name" value="Winged helix' DNA-binding domain"/>
    <property type="match status" value="1"/>
</dbReference>
<dbReference type="Proteomes" id="UP000076394">
    <property type="component" value="Chromosome"/>
</dbReference>
<protein>
    <submittedName>
        <fullName evidence="1">MarR family transcriptional regulator</fullName>
    </submittedName>
</protein>
<proteinExistence type="predicted"/>
<dbReference type="PANTHER" id="PTHR33164">
    <property type="entry name" value="TRANSCRIPTIONAL REGULATOR, MARR FAMILY"/>
    <property type="match status" value="1"/>
</dbReference>
<name>A0A142VDJ5_9CHLR</name>
<dbReference type="GO" id="GO:0003700">
    <property type="term" value="F:DNA-binding transcription factor activity"/>
    <property type="evidence" value="ECO:0007669"/>
    <property type="project" value="InterPro"/>
</dbReference>
<dbReference type="AlphaFoldDB" id="A0A142VDJ5"/>
<dbReference type="InterPro" id="IPR039422">
    <property type="entry name" value="MarR/SlyA-like"/>
</dbReference>
<dbReference type="GO" id="GO:0006950">
    <property type="term" value="P:response to stress"/>
    <property type="evidence" value="ECO:0007669"/>
    <property type="project" value="TreeGrafter"/>
</dbReference>
<reference evidence="1 2" key="1">
    <citation type="submission" date="2015-03" db="EMBL/GenBank/DDBJ databases">
        <title>Genomic characterization of Dehalococcoides mccartyi strain 11a5, an unusal plasmid-containing chloroethene dechlorinator.</title>
        <authorList>
            <person name="Zhao S."/>
            <person name="Ding C."/>
            <person name="He J."/>
        </authorList>
    </citation>
    <scope>NUCLEOTIDE SEQUENCE [LARGE SCALE GENOMIC DNA]</scope>
    <source>
        <strain evidence="1 2">11a5</strain>
    </source>
</reference>